<sequence>MRRRALHDIPPLRTRIDQDLTNFLPPAYKVVAPFLDEGLSIVDTIICATPERSFVLAFNYASSTTTSSLAQLKSAFSAAAMGMFTNGYIWFITDTAGNTAVIPTFGPGTLLVRSQTYMGHSKLLMGSGMLQYDRGDPLMKGDPYM</sequence>
<evidence type="ECO:0000313" key="1">
    <source>
        <dbReference type="EMBL" id="KAF5332356.1"/>
    </source>
</evidence>
<protein>
    <submittedName>
        <fullName evidence="1">Uncharacterized protein</fullName>
    </submittedName>
</protein>
<keyword evidence="2" id="KW-1185">Reference proteome</keyword>
<dbReference type="EMBL" id="JAACJM010000310">
    <property type="protein sequence ID" value="KAF5332356.1"/>
    <property type="molecule type" value="Genomic_DNA"/>
</dbReference>
<dbReference type="SUPFAM" id="SSF54719">
    <property type="entry name" value="Fe,Mn superoxide dismutase (SOD), C-terminal domain"/>
    <property type="match status" value="1"/>
</dbReference>
<comment type="caution">
    <text evidence="1">The sequence shown here is derived from an EMBL/GenBank/DDBJ whole genome shotgun (WGS) entry which is preliminary data.</text>
</comment>
<proteinExistence type="predicted"/>
<name>A0A8H5C0D9_9AGAR</name>
<dbReference type="AlphaFoldDB" id="A0A8H5C0D9"/>
<dbReference type="Proteomes" id="UP000559256">
    <property type="component" value="Unassembled WGS sequence"/>
</dbReference>
<reference evidence="1 2" key="1">
    <citation type="journal article" date="2020" name="ISME J.">
        <title>Uncovering the hidden diversity of litter-decomposition mechanisms in mushroom-forming fungi.</title>
        <authorList>
            <person name="Floudas D."/>
            <person name="Bentzer J."/>
            <person name="Ahren D."/>
            <person name="Johansson T."/>
            <person name="Persson P."/>
            <person name="Tunlid A."/>
        </authorList>
    </citation>
    <scope>NUCLEOTIDE SEQUENCE [LARGE SCALE GENOMIC DNA]</scope>
    <source>
        <strain evidence="1 2">CBS 291.85</strain>
    </source>
</reference>
<dbReference type="OrthoDB" id="275227at2759"/>
<accession>A0A8H5C0D9</accession>
<evidence type="ECO:0000313" key="2">
    <source>
        <dbReference type="Proteomes" id="UP000559256"/>
    </source>
</evidence>
<dbReference type="InterPro" id="IPR036314">
    <property type="entry name" value="SOD_C_sf"/>
</dbReference>
<organism evidence="1 2">
    <name type="scientific">Tetrapyrgos nigripes</name>
    <dbReference type="NCBI Taxonomy" id="182062"/>
    <lineage>
        <taxon>Eukaryota</taxon>
        <taxon>Fungi</taxon>
        <taxon>Dikarya</taxon>
        <taxon>Basidiomycota</taxon>
        <taxon>Agaricomycotina</taxon>
        <taxon>Agaricomycetes</taxon>
        <taxon>Agaricomycetidae</taxon>
        <taxon>Agaricales</taxon>
        <taxon>Marasmiineae</taxon>
        <taxon>Marasmiaceae</taxon>
        <taxon>Tetrapyrgos</taxon>
    </lineage>
</organism>
<gene>
    <name evidence="1" type="ORF">D9758_016946</name>
</gene>